<protein>
    <submittedName>
        <fullName evidence="1">Uncharacterized protein</fullName>
    </submittedName>
</protein>
<name>M0CMA2_9EURY</name>
<dbReference type="Proteomes" id="UP000011626">
    <property type="component" value="Unassembled WGS sequence"/>
</dbReference>
<organism evidence="1 2">
    <name type="scientific">Halosimplex carlsbadense 2-9-1</name>
    <dbReference type="NCBI Taxonomy" id="797114"/>
    <lineage>
        <taxon>Archaea</taxon>
        <taxon>Methanobacteriati</taxon>
        <taxon>Methanobacteriota</taxon>
        <taxon>Stenosarchaea group</taxon>
        <taxon>Halobacteria</taxon>
        <taxon>Halobacteriales</taxon>
        <taxon>Haloarculaceae</taxon>
        <taxon>Halosimplex</taxon>
    </lineage>
</organism>
<proteinExistence type="predicted"/>
<reference evidence="1 2" key="1">
    <citation type="journal article" date="2014" name="PLoS Genet.">
        <title>Phylogenetically driven sequencing of extremely halophilic archaea reveals strategies for static and dynamic osmo-response.</title>
        <authorList>
            <person name="Becker E.A."/>
            <person name="Seitzer P.M."/>
            <person name="Tritt A."/>
            <person name="Larsen D."/>
            <person name="Krusor M."/>
            <person name="Yao A.I."/>
            <person name="Wu D."/>
            <person name="Madern D."/>
            <person name="Eisen J.A."/>
            <person name="Darling A.E."/>
            <person name="Facciotti M.T."/>
        </authorList>
    </citation>
    <scope>NUCLEOTIDE SEQUENCE [LARGE SCALE GENOMIC DNA]</scope>
    <source>
        <strain evidence="1 2">2-9-1</strain>
    </source>
</reference>
<accession>M0CMA2</accession>
<evidence type="ECO:0000313" key="2">
    <source>
        <dbReference type="Proteomes" id="UP000011626"/>
    </source>
</evidence>
<sequence length="51" mass="5618">MFALYQLTLLAGILLLPLALVMRKAGITLPVHRAVSRANETYEEVDTDTTS</sequence>
<dbReference type="EMBL" id="AOIU01000030">
    <property type="protein sequence ID" value="ELZ24400.1"/>
    <property type="molecule type" value="Genomic_DNA"/>
</dbReference>
<dbReference type="AlphaFoldDB" id="M0CMA2"/>
<evidence type="ECO:0000313" key="1">
    <source>
        <dbReference type="EMBL" id="ELZ24400.1"/>
    </source>
</evidence>
<keyword evidence="2" id="KW-1185">Reference proteome</keyword>
<gene>
    <name evidence="1" type="ORF">C475_12447</name>
</gene>
<comment type="caution">
    <text evidence="1">The sequence shown here is derived from an EMBL/GenBank/DDBJ whole genome shotgun (WGS) entry which is preliminary data.</text>
</comment>